<evidence type="ECO:0000256" key="1">
    <source>
        <dbReference type="ARBA" id="ARBA00023098"/>
    </source>
</evidence>
<dbReference type="Gene3D" id="3.40.1090.10">
    <property type="entry name" value="Cytosolic phospholipase A2 catalytic domain"/>
    <property type="match status" value="1"/>
</dbReference>
<evidence type="ECO:0000313" key="4">
    <source>
        <dbReference type="EMBL" id="MCW8088027.1"/>
    </source>
</evidence>
<dbReference type="InterPro" id="IPR016035">
    <property type="entry name" value="Acyl_Trfase/lysoPLipase"/>
</dbReference>
<feature type="domain" description="PNPLA" evidence="3">
    <location>
        <begin position="452"/>
        <end position="694"/>
    </location>
</feature>
<dbReference type="SUPFAM" id="SSF52151">
    <property type="entry name" value="FabD/lysophospholipase-like"/>
    <property type="match status" value="1"/>
</dbReference>
<dbReference type="PROSITE" id="PS51635">
    <property type="entry name" value="PNPLA"/>
    <property type="match status" value="1"/>
</dbReference>
<dbReference type="EMBL" id="JAPFQI010000025">
    <property type="protein sequence ID" value="MCW8088027.1"/>
    <property type="molecule type" value="Genomic_DNA"/>
</dbReference>
<keyword evidence="2" id="KW-0442">Lipid degradation</keyword>
<evidence type="ECO:0000256" key="2">
    <source>
        <dbReference type="PROSITE-ProRule" id="PRU01161"/>
    </source>
</evidence>
<keyword evidence="1 2" id="KW-0443">Lipid metabolism</keyword>
<feature type="active site" description="Proton acceptor" evidence="2">
    <location>
        <position position="681"/>
    </location>
</feature>
<name>A0ABT3P0T6_9PROT</name>
<evidence type="ECO:0000259" key="3">
    <source>
        <dbReference type="PROSITE" id="PS51635"/>
    </source>
</evidence>
<feature type="short sequence motif" description="GXGXXG" evidence="2">
    <location>
        <begin position="456"/>
        <end position="461"/>
    </location>
</feature>
<comment type="caution">
    <text evidence="2">Lacks conserved residue(s) required for the propagation of feature annotation.</text>
</comment>
<dbReference type="CDD" id="cd00102">
    <property type="entry name" value="IPT"/>
    <property type="match status" value="1"/>
</dbReference>
<gene>
    <name evidence="4" type="ORF">OF850_20695</name>
</gene>
<dbReference type="InterPro" id="IPR013783">
    <property type="entry name" value="Ig-like_fold"/>
</dbReference>
<dbReference type="RefSeq" id="WP_301592231.1">
    <property type="nucleotide sequence ID" value="NZ_JAPFQI010000025.1"/>
</dbReference>
<dbReference type="Gene3D" id="2.60.40.10">
    <property type="entry name" value="Immunoglobulins"/>
    <property type="match status" value="1"/>
</dbReference>
<keyword evidence="2" id="KW-0378">Hydrolase</keyword>
<reference evidence="4 5" key="1">
    <citation type="submission" date="2022-10" db="EMBL/GenBank/DDBJ databases">
        <title>Roseococcus glaciei nov., sp. nov., isolated from glacier.</title>
        <authorList>
            <person name="Liu Q."/>
            <person name="Xin Y.-H."/>
        </authorList>
    </citation>
    <scope>NUCLEOTIDE SEQUENCE [LARGE SCALE GENOMIC DNA]</scope>
    <source>
        <strain evidence="4 5">MDT2-1-1</strain>
    </source>
</reference>
<accession>A0ABT3P0T6</accession>
<dbReference type="Proteomes" id="UP001526430">
    <property type="component" value="Unassembled WGS sequence"/>
</dbReference>
<dbReference type="InterPro" id="IPR002641">
    <property type="entry name" value="PNPLA_dom"/>
</dbReference>
<comment type="caution">
    <text evidence="4">The sequence shown here is derived from an EMBL/GenBank/DDBJ whole genome shotgun (WGS) entry which is preliminary data.</text>
</comment>
<organism evidence="4 5">
    <name type="scientific">Sabulicella glaciei</name>
    <dbReference type="NCBI Taxonomy" id="2984948"/>
    <lineage>
        <taxon>Bacteria</taxon>
        <taxon>Pseudomonadati</taxon>
        <taxon>Pseudomonadota</taxon>
        <taxon>Alphaproteobacteria</taxon>
        <taxon>Acetobacterales</taxon>
        <taxon>Acetobacteraceae</taxon>
        <taxon>Sabulicella</taxon>
    </lineage>
</organism>
<evidence type="ECO:0000313" key="5">
    <source>
        <dbReference type="Proteomes" id="UP001526430"/>
    </source>
</evidence>
<feature type="active site" description="Nucleophile" evidence="2">
    <location>
        <position position="486"/>
    </location>
</feature>
<protein>
    <submittedName>
        <fullName evidence="4">Patatin-like phospholipase family protein</fullName>
    </submittedName>
</protein>
<sequence length="925" mass="98139">MPLDPDLMPRFLSATPTQQLRPFMHGGPPRTRSIGDRLREDLENPVYIQGPGNRRYRQVTVARDVAQAIVGLIGAQPRRSDILVDLFAEGNLTAGRGVEAFRQTYAETFLLAVTLLPAGGPRLADLRVDEIARILSSASPAGKMLREALTYPGRQPAPVDPIDGGPGFSIPPGIPPELLVAAERFAAMGCAAATRTAFGRWGAGVAAAAPRYLENAITDLQPRDGCVGEEIRIVGAGFGAGVASGIVFSGLGGSPILVPANDVLQWSDQLIRVRIPAAARRGPVGVVTFPTGGGPLGDLGAQVIGEVQACFGPAVMARIEQIIGNFITPPIGYPPVQANMANMFLGGPPIIETFSVSPGRTLHPGQTVKLTWSVIGATRIEIVALAVPGSAPHELPAIPAPLAGAEGFVEVVVPGTTAWRGIYALRASNRCTGAGPAVEHQLEFEMVFRRGLALGGGGARGDFQAGALEYLYNERGYRPQAIAATSVGAINAIELLMGDDDPPVGGGAAVSAASRLGTTWRLLVDETSMFLDQPWLANARPRIRRLIRSLSVEGVMALPYTIVGDAVVAGELASDLGLDGSLAPSGAFSLAPIEVRARATFQQDRVNANGIALRLATVSLETGEVVQVNERGEVQTTGPQPVRPYWVQPPPVTDVIDGAIASSTMPAVFSARRLGDHMCVDGGIRDVVPVNIAIRDLGCNEVIAIRCSAPPALQETNPRRSLAEALARSVLGIVFDELADNDVSPFSGWGPNVQVLTIQPNIDLHDTIVVEPGLIHIGMDYGWMRAADILAVPAASRARAIALSDQIAHLRSENWRHAHWANGLRYQDPHRSFTDFAFSNMMPPASNEIQPTLTPEAIDAIRGNCRIIRDALAERSAIRAPNHPARNQWFTQWEIINGAALTADPWAAYVSEVGDRLAEPPPAPV</sequence>
<keyword evidence="5" id="KW-1185">Reference proteome</keyword>
<proteinExistence type="predicted"/>
<feature type="short sequence motif" description="DGA/G" evidence="2">
    <location>
        <begin position="681"/>
        <end position="683"/>
    </location>
</feature>
<dbReference type="Pfam" id="PF01734">
    <property type="entry name" value="Patatin"/>
    <property type="match status" value="1"/>
</dbReference>